<protein>
    <recommendedName>
        <fullName evidence="5">DUF937 domain-containing protein</fullName>
    </recommendedName>
</protein>
<dbReference type="Pfam" id="PF06078">
    <property type="entry name" value="DUF937"/>
    <property type="match status" value="2"/>
</dbReference>
<evidence type="ECO:0000256" key="1">
    <source>
        <dbReference type="SAM" id="MobiDB-lite"/>
    </source>
</evidence>
<dbReference type="EMBL" id="BAABRN010000044">
    <property type="protein sequence ID" value="GAA5503295.1"/>
    <property type="molecule type" value="Genomic_DNA"/>
</dbReference>
<keyword evidence="2" id="KW-0812">Transmembrane</keyword>
<feature type="compositionally biased region" description="Pro residues" evidence="1">
    <location>
        <begin position="392"/>
        <end position="407"/>
    </location>
</feature>
<feature type="region of interest" description="Disordered" evidence="1">
    <location>
        <begin position="387"/>
        <end position="415"/>
    </location>
</feature>
<dbReference type="Gene3D" id="2.60.40.10">
    <property type="entry name" value="Immunoglobulins"/>
    <property type="match status" value="1"/>
</dbReference>
<keyword evidence="2" id="KW-1133">Transmembrane helix</keyword>
<dbReference type="InterPro" id="IPR013783">
    <property type="entry name" value="Ig-like_fold"/>
</dbReference>
<dbReference type="RefSeq" id="WP_353543265.1">
    <property type="nucleotide sequence ID" value="NZ_BAABRN010000044.1"/>
</dbReference>
<name>A0ABP9VDI4_9DEIO</name>
<evidence type="ECO:0000313" key="4">
    <source>
        <dbReference type="Proteomes" id="UP001458946"/>
    </source>
</evidence>
<proteinExistence type="predicted"/>
<dbReference type="Proteomes" id="UP001458946">
    <property type="component" value="Unassembled WGS sequence"/>
</dbReference>
<evidence type="ECO:0000313" key="3">
    <source>
        <dbReference type="EMBL" id="GAA5503295.1"/>
    </source>
</evidence>
<evidence type="ECO:0008006" key="5">
    <source>
        <dbReference type="Google" id="ProtNLM"/>
    </source>
</evidence>
<organism evidence="3 4">
    <name type="scientific">Deinococcus xinjiangensis</name>
    <dbReference type="NCBI Taxonomy" id="457454"/>
    <lineage>
        <taxon>Bacteria</taxon>
        <taxon>Thermotogati</taxon>
        <taxon>Deinococcota</taxon>
        <taxon>Deinococci</taxon>
        <taxon>Deinococcales</taxon>
        <taxon>Deinococcaceae</taxon>
        <taxon>Deinococcus</taxon>
    </lineage>
</organism>
<reference evidence="3 4" key="1">
    <citation type="submission" date="2024-02" db="EMBL/GenBank/DDBJ databases">
        <title>Deinococcus xinjiangensis NBRC 107630.</title>
        <authorList>
            <person name="Ichikawa N."/>
            <person name="Katano-Makiyama Y."/>
            <person name="Hidaka K."/>
        </authorList>
    </citation>
    <scope>NUCLEOTIDE SEQUENCE [LARGE SCALE GENOMIC DNA]</scope>
    <source>
        <strain evidence="3 4">NBRC 107630</strain>
    </source>
</reference>
<accession>A0ABP9VDI4</accession>
<keyword evidence="2" id="KW-0472">Membrane</keyword>
<feature type="compositionally biased region" description="Low complexity" evidence="1">
    <location>
        <begin position="447"/>
        <end position="463"/>
    </location>
</feature>
<sequence>MNITDLIQSYFSGDSAARLGQAVGVDAGLAQKALSVGLPMHLSALADHASQLEGQKQLLEAISSLPNFGSVTEVLSASDGASNLQRAGELLAPALLGGKFDSIVIAVTAQVGGSVGGVQKILQMSLPLVLSLLGRQGLNAGNIGSMMSGLRGLSMPDLGSVNVGNVNLNNMGGAAGLAAGAPALAGGAGGAPALLDFLKDQLSGANAEKIGAAAGFNANAAGRAVQGALPVVLNALVNKGKTEAGANDLLKMVGQFGGLTNHSGHLNESLLSDQAELARVEGQGRGLLGGLFGNVDEMAGRLGTALGGSGSNASRLLALLTPLVLSMLGKHTTGMNGSALSGLLGSLGENLSSLLPAGLGGLDALLGADTATAAPVTERVVAAATPAAPVAPATPAPRPTTPPPPPSSTVSTTTTERRGGIPWWMWLIPLLLIALLFGLCNRKPADTATTTPPASQSTTTPASDGTFAITDPAANAELAAGGFELKGTGKAGDELEVFQDGTSLGKVTVGSDGTWSKNVPSPAAGAHTYSVKGPDGTELGNVATTVAAATGNAADCTKDYALTSITDGQTVTEPFLFGGEGKGKGYTVTVKRGDRTIGTKDLPLDGACGWNYQSKPGKGQITYEVRPIGDGGSAPLSTINLTVNQ</sequence>
<evidence type="ECO:0000256" key="2">
    <source>
        <dbReference type="SAM" id="Phobius"/>
    </source>
</evidence>
<comment type="caution">
    <text evidence="3">The sequence shown here is derived from an EMBL/GenBank/DDBJ whole genome shotgun (WGS) entry which is preliminary data.</text>
</comment>
<gene>
    <name evidence="3" type="ORF">Dxin01_03050</name>
</gene>
<feature type="transmembrane region" description="Helical" evidence="2">
    <location>
        <begin position="423"/>
        <end position="440"/>
    </location>
</feature>
<dbReference type="InterPro" id="IPR009282">
    <property type="entry name" value="DUF937"/>
</dbReference>
<keyword evidence="4" id="KW-1185">Reference proteome</keyword>
<feature type="region of interest" description="Disordered" evidence="1">
    <location>
        <begin position="447"/>
        <end position="468"/>
    </location>
</feature>